<feature type="signal peptide" evidence="2">
    <location>
        <begin position="1"/>
        <end position="26"/>
    </location>
</feature>
<dbReference type="PANTHER" id="PTHR31778:SF2">
    <property type="entry name" value="BUD SITE SELECTION PROTEIN RAX2"/>
    <property type="match status" value="1"/>
</dbReference>
<organism evidence="6 7">
    <name type="scientific">Penicillium capsulatum</name>
    <dbReference type="NCBI Taxonomy" id="69766"/>
    <lineage>
        <taxon>Eukaryota</taxon>
        <taxon>Fungi</taxon>
        <taxon>Dikarya</taxon>
        <taxon>Ascomycota</taxon>
        <taxon>Pezizomycotina</taxon>
        <taxon>Eurotiomycetes</taxon>
        <taxon>Eurotiomycetidae</taxon>
        <taxon>Eurotiales</taxon>
        <taxon>Aspergillaceae</taxon>
        <taxon>Penicillium</taxon>
    </lineage>
</organism>
<name>A0A9W9IQ62_9EURO</name>
<keyword evidence="1" id="KW-1133">Transmembrane helix</keyword>
<dbReference type="InterPro" id="IPR011043">
    <property type="entry name" value="Gal_Oxase/kelch_b-propeller"/>
</dbReference>
<keyword evidence="1" id="KW-0812">Transmembrane</keyword>
<feature type="domain" description="Rax2-like second" evidence="4">
    <location>
        <begin position="222"/>
        <end position="370"/>
    </location>
</feature>
<feature type="domain" description="Rax2-like C-terminal" evidence="3">
    <location>
        <begin position="874"/>
        <end position="1124"/>
    </location>
</feature>
<sequence>MKIPSLSGLAAAGLYSLLTTLPTVHALSFDAVSIPEFDLSSLGRVTIAGDFDGVSLYEYKDQAQVTRRNGASLLTPLPNGILTNLSSADAQIKSMCSFTQKDGTFAGIFVGGDFKTLGGVDSPGAALFNPNSSKVTALKGLDGSVSTVLCDKDSNRVYVGGDFSYKDSTNAVAWSPDDGWTDLPFDGINGPVHSILKTSNGHIMFGGAFDGVGNTTSNSSKNKHQTLNLQNATITSNSDSSLSGFEDPRNIVCSTSGESGADKTYLLYDAAPGFWQADLGFDVHPTKIRLYNTHYQGRGTKSFLFQALPDNGIMNMSYTDDSGKKAYCDQSCPLPSTDKDKYREFTLVNPVGMQGFKLQIQDWYGQGAGLNGIEVFQDQIVTYAVDQYNEPSCAGIETPSKSTRKGSWTTKNGYLSTQVTGAGSDASIVFEPDLKEAGNYSVLVWTPGCSQDGTCATRKQVDVSATFSTNSDSKPVSKTISQTNADDKYDPLFDGFIDASSGSFRPSVTLRPVSGQGDATVVASRVEFKLISAKKTGGLNGLYDFDPSSKSISSDLDKSEINKATEKLDHDSSITSLAEHKDIIYVAGNFSSSKFHHIMSIADGNATALPGGGLNKGIADIAILDDVLYVGGNFTDTNDGGEKGLSYVASYSPSSDKWSALGAGLNGRVETIYPIQLNVSSAVNETTIAVSGDFDQIEGVDGKPAVYVPGFAIWLPSNKTWLQSLNDTQMQFAGQLSAVASVNETSILAGSLATSGYTASGAVWLHESHHDLDLIPLSMKLNHTKSSAGVITGVYDTDSDRNLTIVGGQFSARSSKGSTIENVAILDGSNNTIYGLPSGLSDNSTFLSMLVHNNTLYAGGNVTGTIADSKVGGLIAYDLSKGAYSETQPWALNGNNVSVNSIALRPGTSEIYVGGNFDKAGSLPCTSVCALDKKGEWNWPGTSISGNVMALEFASASTLYAVGNMEVGGNKTVVASLSVKSGTWSALSGASESDVPGNVTAFTPASKDLSSFWIAGTARNGSAYLLDYDGSKFQSPGDLFSKGTVIRGMEMLPLQKDSSASKLKGNQLLLIMGELIIPDFGHASAALYNGTGVTPFILSSKSDGKPGSMSQLFSQHTNPFSSKSSHHSNGIVVLVAFCCALGCVFLIVAAGVIMNKIQRRRQGYTAAPQTFGTDRPTDMQRVPPEYLFNSLGSPNPGAPAI</sequence>
<proteinExistence type="predicted"/>
<evidence type="ECO:0000259" key="5">
    <source>
        <dbReference type="Pfam" id="PF20843"/>
    </source>
</evidence>
<dbReference type="PANTHER" id="PTHR31778">
    <property type="entry name" value="BUD SITE SELECTION PROTEIN RAX2"/>
    <property type="match status" value="1"/>
</dbReference>
<dbReference type="OrthoDB" id="2503993at2759"/>
<gene>
    <name evidence="6" type="ORF">N7492_000764</name>
</gene>
<keyword evidence="1" id="KW-0472">Membrane</keyword>
<dbReference type="EMBL" id="JAPQKO010000001">
    <property type="protein sequence ID" value="KAJ5183148.1"/>
    <property type="molecule type" value="Genomic_DNA"/>
</dbReference>
<keyword evidence="2" id="KW-0732">Signal</keyword>
<evidence type="ECO:0000256" key="2">
    <source>
        <dbReference type="SAM" id="SignalP"/>
    </source>
</evidence>
<evidence type="ECO:0000313" key="7">
    <source>
        <dbReference type="Proteomes" id="UP001146351"/>
    </source>
</evidence>
<reference evidence="6" key="2">
    <citation type="journal article" date="2023" name="IMA Fungus">
        <title>Comparative genomic study of the Penicillium genus elucidates a diverse pangenome and 15 lateral gene transfer events.</title>
        <authorList>
            <person name="Petersen C."/>
            <person name="Sorensen T."/>
            <person name="Nielsen M.R."/>
            <person name="Sondergaard T.E."/>
            <person name="Sorensen J.L."/>
            <person name="Fitzpatrick D.A."/>
            <person name="Frisvad J.C."/>
            <person name="Nielsen K.L."/>
        </authorList>
    </citation>
    <scope>NUCLEOTIDE SEQUENCE</scope>
    <source>
        <strain evidence="6">IBT 21917</strain>
    </source>
</reference>
<dbReference type="InterPro" id="IPR048266">
    <property type="entry name" value="Rax2-like_second"/>
</dbReference>
<feature type="chain" id="PRO_5040898136" description="Cellular morphogenesis protein" evidence="2">
    <location>
        <begin position="27"/>
        <end position="1201"/>
    </location>
</feature>
<evidence type="ECO:0000259" key="4">
    <source>
        <dbReference type="Pfam" id="PF20842"/>
    </source>
</evidence>
<reference evidence="6" key="1">
    <citation type="submission" date="2022-11" db="EMBL/GenBank/DDBJ databases">
        <authorList>
            <person name="Petersen C."/>
        </authorList>
    </citation>
    <scope>NUCLEOTIDE SEQUENCE</scope>
    <source>
        <strain evidence="6">IBT 21917</strain>
    </source>
</reference>
<protein>
    <recommendedName>
        <fullName evidence="8">Cellular morphogenesis protein</fullName>
    </recommendedName>
</protein>
<dbReference type="InterPro" id="IPR024982">
    <property type="entry name" value="Rax2-like_C"/>
</dbReference>
<dbReference type="Pfam" id="PF12768">
    <property type="entry name" value="Rax2"/>
    <property type="match status" value="1"/>
</dbReference>
<keyword evidence="7" id="KW-1185">Reference proteome</keyword>
<dbReference type="Proteomes" id="UP001146351">
    <property type="component" value="Unassembled WGS sequence"/>
</dbReference>
<evidence type="ECO:0008006" key="8">
    <source>
        <dbReference type="Google" id="ProtNLM"/>
    </source>
</evidence>
<dbReference type="Pfam" id="PF20842">
    <property type="entry name" value="Rax2_2"/>
    <property type="match status" value="1"/>
</dbReference>
<accession>A0A9W9IQ62</accession>
<comment type="caution">
    <text evidence="6">The sequence shown here is derived from an EMBL/GenBank/DDBJ whole genome shotgun (WGS) entry which is preliminary data.</text>
</comment>
<feature type="transmembrane region" description="Helical" evidence="1">
    <location>
        <begin position="1131"/>
        <end position="1153"/>
    </location>
</feature>
<evidence type="ECO:0000259" key="3">
    <source>
        <dbReference type="Pfam" id="PF12768"/>
    </source>
</evidence>
<dbReference type="Pfam" id="PF20843">
    <property type="entry name" value="Rax2_3"/>
    <property type="match status" value="1"/>
</dbReference>
<dbReference type="InterPro" id="IPR048265">
    <property type="entry name" value="Rax2-like_third"/>
</dbReference>
<evidence type="ECO:0000313" key="6">
    <source>
        <dbReference type="EMBL" id="KAJ5183148.1"/>
    </source>
</evidence>
<dbReference type="SUPFAM" id="SSF50965">
    <property type="entry name" value="Galactose oxidase, central domain"/>
    <property type="match status" value="1"/>
</dbReference>
<dbReference type="GO" id="GO:1902929">
    <property type="term" value="C:plasma membrane of growing cell tip"/>
    <property type="evidence" value="ECO:0007669"/>
    <property type="project" value="TreeGrafter"/>
</dbReference>
<dbReference type="AlphaFoldDB" id="A0A9W9IQ62"/>
<feature type="domain" description="Rax2-like third" evidence="5">
    <location>
        <begin position="382"/>
        <end position="531"/>
    </location>
</feature>
<evidence type="ECO:0000256" key="1">
    <source>
        <dbReference type="SAM" id="Phobius"/>
    </source>
</evidence>